<dbReference type="OrthoDB" id="2665924at2"/>
<organism evidence="2 3">
    <name type="scientific">Paenibacillus spiritus</name>
    <dbReference type="NCBI Taxonomy" id="2496557"/>
    <lineage>
        <taxon>Bacteria</taxon>
        <taxon>Bacillati</taxon>
        <taxon>Bacillota</taxon>
        <taxon>Bacilli</taxon>
        <taxon>Bacillales</taxon>
        <taxon>Paenibacillaceae</taxon>
        <taxon>Paenibacillus</taxon>
    </lineage>
</organism>
<name>A0A5J5FUZ2_9BACL</name>
<keyword evidence="3" id="KW-1185">Reference proteome</keyword>
<dbReference type="EMBL" id="VYKK01000030">
    <property type="protein sequence ID" value="KAA8997138.1"/>
    <property type="molecule type" value="Genomic_DNA"/>
</dbReference>
<dbReference type="Pfam" id="PF17428">
    <property type="entry name" value="DUF5412"/>
    <property type="match status" value="1"/>
</dbReference>
<evidence type="ECO:0000313" key="2">
    <source>
        <dbReference type="EMBL" id="KAA8997138.1"/>
    </source>
</evidence>
<feature type="transmembrane region" description="Helical" evidence="1">
    <location>
        <begin position="67"/>
        <end position="87"/>
    </location>
</feature>
<comment type="caution">
    <text evidence="2">The sequence shown here is derived from an EMBL/GenBank/DDBJ whole genome shotgun (WGS) entry which is preliminary data.</text>
</comment>
<gene>
    <name evidence="2" type="ORF">F4V43_17740</name>
</gene>
<keyword evidence="1" id="KW-0472">Membrane</keyword>
<evidence type="ECO:0000313" key="3">
    <source>
        <dbReference type="Proteomes" id="UP000367750"/>
    </source>
</evidence>
<proteinExistence type="predicted"/>
<keyword evidence="1" id="KW-0812">Transmembrane</keyword>
<dbReference type="Proteomes" id="UP000367750">
    <property type="component" value="Unassembled WGS sequence"/>
</dbReference>
<dbReference type="AlphaFoldDB" id="A0A5J5FUZ2"/>
<sequence>MRLWNGLSFAGVLVLYILTGYAVYTNLHGEWDILPPVYVILLVSVFALLSALAGFRDRSSRFSRMRSRISTVLSLISTLVLLAALLFTNMFSGSKERITASQSPDRTYTLEFYRTDAGAMGSFGIVGELDGPLWFTKRVYTEKRAEQVQVKWENDHTVIINTHKLNLDVGEVWNP</sequence>
<evidence type="ECO:0000256" key="1">
    <source>
        <dbReference type="SAM" id="Phobius"/>
    </source>
</evidence>
<reference evidence="2 3" key="1">
    <citation type="submission" date="2019-09" db="EMBL/GenBank/DDBJ databases">
        <title>Bacillus ochoae sp. nov., Paenibacillus whitsoniae sp. nov., Paenibacillus spiritus sp. nov. Isolated from the Mars Exploration Rover during spacecraft assembly.</title>
        <authorList>
            <person name="Seuylemezian A."/>
            <person name="Vaishampayan P."/>
        </authorList>
    </citation>
    <scope>NUCLEOTIDE SEQUENCE [LARGE SCALE GENOMIC DNA]</scope>
    <source>
        <strain evidence="2 3">MER_111</strain>
    </source>
</reference>
<feature type="transmembrane region" description="Helical" evidence="1">
    <location>
        <begin position="36"/>
        <end position="55"/>
    </location>
</feature>
<evidence type="ECO:0008006" key="4">
    <source>
        <dbReference type="Google" id="ProtNLM"/>
    </source>
</evidence>
<protein>
    <recommendedName>
        <fullName evidence="4">DUF5412 domain-containing protein</fullName>
    </recommendedName>
</protein>
<dbReference type="InterPro" id="IPR035406">
    <property type="entry name" value="DUF5412"/>
</dbReference>
<keyword evidence="1" id="KW-1133">Transmembrane helix</keyword>
<dbReference type="RefSeq" id="WP_150459603.1">
    <property type="nucleotide sequence ID" value="NZ_VYKK01000030.1"/>
</dbReference>
<accession>A0A5J5FUZ2</accession>
<feature type="transmembrane region" description="Helical" evidence="1">
    <location>
        <begin position="7"/>
        <end position="24"/>
    </location>
</feature>